<dbReference type="InterPro" id="IPR046523">
    <property type="entry name" value="UTP20_dom"/>
</dbReference>
<dbReference type="InterPro" id="IPR011430">
    <property type="entry name" value="UTP20_N"/>
</dbReference>
<evidence type="ECO:0000313" key="5">
    <source>
        <dbReference type="EMBL" id="KAJ8865827.1"/>
    </source>
</evidence>
<organism evidence="5 6">
    <name type="scientific">Dryococelus australis</name>
    <dbReference type="NCBI Taxonomy" id="614101"/>
    <lineage>
        <taxon>Eukaryota</taxon>
        <taxon>Metazoa</taxon>
        <taxon>Ecdysozoa</taxon>
        <taxon>Arthropoda</taxon>
        <taxon>Hexapoda</taxon>
        <taxon>Insecta</taxon>
        <taxon>Pterygota</taxon>
        <taxon>Neoptera</taxon>
        <taxon>Polyneoptera</taxon>
        <taxon>Phasmatodea</taxon>
        <taxon>Verophasmatodea</taxon>
        <taxon>Anareolatae</taxon>
        <taxon>Phasmatidae</taxon>
        <taxon>Eurycanthinae</taxon>
        <taxon>Dryococelus</taxon>
    </lineage>
</organism>
<sequence>MAAIKSQFQSDFVATNYDRMSTFQMANRDDNYRMTEILRAYGTQFHTWTCAVDQNARVVIRKLPIETPIEDISSTDEWVDRLCNAIAASDLGIRPIPAMRYPVVYNAQGNMPARTAHNHQMKHKKPHKQRVRNSGKSISAWTHVSQVAASRKLPSDQIMHSHAPRRLPIKIDHLQNTQTKTAQYLHISLYTTYPFLATMYRARWRSGNSLDSLIILEYPGSIPSLAILILVFQNHSRRMLGWVPSKGHGRFLSNHSPIPLPCATCTICNEVAVNETLSPLAYLPSCHHFQPFSERISNINIDVFHRVGHKYEEASEEEEGTYVHRCLQKWNVLNLSESYEELRKGFPFVLTLPQLLNKKDEVLALLLKFARLQNPLSLQPVLDLIVAFARDLHHDFYPFYGDVLECLVGLLNTKDTEQLEWTFTCLAHLFKFLWRCLTKDVTLVFDSLVPLLSGSWPAYINNFAAEGFAFVARKVRDKRQFLLLILRTLQERPDCVMGCGRLLFEVVRGVSGQFHNCAETVLPLYLRSLADEEVPTDVLSAVLEHIVACVCSEVKPKKCGILWACISDALDQFVGEERQDAVLSVLQLVRQLVGCKQGLYVCEPEQLAQRLSRLLGAGESIAMLTTEVAAALLQSYHVQLQQEHASLLTLKILALPHKEVLLSFFQSVFDYSSFESLVLPRLLAYCRDSSAGAQTVDGEILHLLARLVLHKSPLSASGLELGRWRQYLLNFAVDSDRVKQNFPLLLLKVIDVEDTNDLLSKVESCLCVLICLPHVKPLPKKIAVKAVENVIKIGIESLKRMAEERSTAPGELLPGQGSETKNKLTFLFNVAMDTLVHLEDAEDLLSVLDFDSVINVSFTYAADAENLCMLRTLDLYLSSLRMQNAGVFTADLFSKLLEHLNSNIVSPYHPMRLLTLHILSLFETPGGGGCGLKDWSLFNVCLAAESTPATVQDYREKLQHVNKLSFEFTRDDLLRNPLCSKVPFQFLLGILYVNFQLLWEPVTKLVASYARGMPPSDFWEVFLQQLSSSAEHVTTVVEDSPHTSNCLEWDVLVEVYNKFQTITDKPDHVNYRILLWKTLAEFSDVSEPRNREFVPLFITYLENEYFKSNADLASRWNIKQNSSNTGHEEDEAEEMEQDVEDGELATIKQRLLVKPAPLPFRFNSRSGHRTLLAHMSIFTKIKNPKGLFREPELFKIFNDFLSHKNPDVQKMALDFVMAYRDKRVTPYQEHLYALIDDKTFKNEITMFRVESEGQVIQEDDRPTVMPFILRIVYGKMLGKSTVHSRGKAGGQWKRSLVLRFLAGCREEEMITFAEMTFKLFAQYIQDDPVALVENIASTLNLERVIPPKRLQSSVNMLHVVLEQLGSLMGPRLQPYLLRVLLCIGAFVSEVLNYREQIHAGYLSNFRTLRNSCLEAVAKFFSHFEEYRWSEVEVDAVFHVLVWPWLEKLPSEGMYSPTALLKLFATWSSNPRYFILLAKHRDGQTSYSPLPYIIQLLRGKKTHVSVVKFIMDMLKNMLTLQESEEHTGIAPIAVNAVLVTSSEEVEKLALLEELNLGSRLLLPHIGTIMEHLQNRLGSSRKKGLGHQELVVLSRVSELVCDRESCGQLVDLLLPVLSRRAGAGEQVVYDMVSSLMHLLPRVHQPEKYLRLLAPLFGTVSHVGPRKLLCKILEQVSVSASPDYREQATLTAELVAGMNAWNARWVEQPDFDRRLDTFKKISALLGDNHIGAELGTLIIYNCFYFLKKETDLSLRDTAGLCLRKVAPALCNRFKDNAEVREFLVDHTVLLLVRAGIRDKNETVRYEAVALLGEMARECGDLHPVLRDLSKLANKLDPEVDFFENLQHLQSHRKTRALLKFCSVAASLDKPPNPRTLTQFILPLASCFLLSEKYATKNSIVDAAIQTVGTVCRLLPWHQYETILRYYLTKLRTSVEYQKQLVRIVVAVLDSFHYNLSRAQVMEGKHGLIVTQSVQPQTKADSTADKTDLEGHTEQELITEELTDEEKLDSALEESSQGDGNVDVEGTEKVDAGKPQEPAITRQTVLARSTAGRVIQVITSGLLPQLQRCMAQRTQVDKAHKVNRKYAGPDRDEEDILRVPVTLAVVKLLQRLPSYMMDNYLPGVIMKLCTFLKSRMDSIRRITRETLQKIVVTLGPRYLGMVVREMTSLLTKGFQVHVLVFTMHAVLVALKSMFTRGDVDSCLQDVLEVCKKDLFGAVAEEKDVAQIVNKTHEAKSAKSYDMFSILAQYISENCFTDLLMPLKQVLSSSFSHKVVSKVSECLRHIVAGLTENTFVSVESVVIFMYGVTSETIPELSMETRQAGPVTQKGKLLVQRPDSYIIPLAPRSRYGALNTTAKNSAQTNAHILVEFGLQLLYTLLKKEKLRSGDFKAHIDPIVPILCRCLEGKHVKLTMLSLQCFRWVLKMDLPSMRMNVSKVADSLFTILHKYAVAGLSKGDNFTLAVTVLVRDSKYHCISTDQLKTLLLYAEQDIHDYSRQATAFSLLKAILARKLVAPEIHDVMKKVGTLSITSELAHIRLQARQVFHQFLMDYPISKKLDLHLSFYISQLNYELQPGRESALEMIQTIINSFPLPVLNKQSGLFFVTIGARLMNDDAPECRKRVAQCIKSMLLRISKNERDKLFDIVLLWLEDRKVSHRQLAAQLCGLFVEAEKESFETRLSVVVPALLGQFGGGIGSSEPGRYVRVVPVMANPEKTQEGERMRDHLLFQALKSFIKICEHCPVFLRHPDWMEYINQLADSAESFLAYSHEWVRLAAAQLLGHVFSSLDPDAVAAAVAQPSREMGGYLMRQTSGKVRSLVLDLCAVLQLDSMAPELVDQVIKNLVFLGRVLKDVMVNQEDSSVKVKESHMVAAEDEMELNTKVSLPWMIRQLRRVMNKEVIHNPKSERSAMFKWLGAMAVTLERDHLGSLLPCLMPPLVRELTTEAEAQSSLRRLAKEVADVVKRRVGAEQYTLHLSRLQNRLAVRRLERKKMRTQEVITDPERAAKRKIQKQLKKKVDKKKKMEILKGRKPGKRKPKKAIEIDET</sequence>
<dbReference type="Proteomes" id="UP001159363">
    <property type="component" value="Chromosome 16"/>
</dbReference>
<dbReference type="Pfam" id="PF23099">
    <property type="entry name" value="UTP20_C"/>
    <property type="match status" value="1"/>
</dbReference>
<reference evidence="5 6" key="1">
    <citation type="submission" date="2023-02" db="EMBL/GenBank/DDBJ databases">
        <title>LHISI_Scaffold_Assembly.</title>
        <authorList>
            <person name="Stuart O.P."/>
            <person name="Cleave R."/>
            <person name="Magrath M.J.L."/>
            <person name="Mikheyev A.S."/>
        </authorList>
    </citation>
    <scope>NUCLEOTIDE SEQUENCE [LARGE SCALE GENOMIC DNA]</scope>
    <source>
        <strain evidence="5">Daus_M_001</strain>
        <tissue evidence="5">Leg muscle</tissue>
    </source>
</reference>
<protein>
    <recommendedName>
        <fullName evidence="7">Small subunit processome component 20 homolog</fullName>
    </recommendedName>
</protein>
<feature type="compositionally biased region" description="Basic and acidic residues" evidence="1">
    <location>
        <begin position="1978"/>
        <end position="1991"/>
    </location>
</feature>
<accession>A0ABQ9G351</accession>
<evidence type="ECO:0000259" key="4">
    <source>
        <dbReference type="Pfam" id="PF23099"/>
    </source>
</evidence>
<dbReference type="InterPro" id="IPR057525">
    <property type="entry name" value="UTP20_C"/>
</dbReference>
<dbReference type="PANTHER" id="PTHR17695">
    <property type="entry name" value="SMALL SUBUNIT PROCESSOME COMPONENT 20 HOMOLOG"/>
    <property type="match status" value="1"/>
</dbReference>
<keyword evidence="6" id="KW-1185">Reference proteome</keyword>
<evidence type="ECO:0000259" key="3">
    <source>
        <dbReference type="Pfam" id="PF20416"/>
    </source>
</evidence>
<feature type="domain" description="U3 small nucleolar RNA-associated protein 20" evidence="3">
    <location>
        <begin position="2087"/>
        <end position="2303"/>
    </location>
</feature>
<dbReference type="Gene3D" id="1.25.10.10">
    <property type="entry name" value="Leucine-rich Repeat Variant"/>
    <property type="match status" value="2"/>
</dbReference>
<dbReference type="EMBL" id="JARBHB010000017">
    <property type="protein sequence ID" value="KAJ8865827.1"/>
    <property type="molecule type" value="Genomic_DNA"/>
</dbReference>
<evidence type="ECO:0000313" key="6">
    <source>
        <dbReference type="Proteomes" id="UP001159363"/>
    </source>
</evidence>
<comment type="caution">
    <text evidence="5">The sequence shown here is derived from an EMBL/GenBank/DDBJ whole genome shotgun (WGS) entry which is preliminary data.</text>
</comment>
<evidence type="ECO:0008006" key="7">
    <source>
        <dbReference type="Google" id="ProtNLM"/>
    </source>
</evidence>
<gene>
    <name evidence="5" type="ORF">PR048_033349</name>
</gene>
<dbReference type="InterPro" id="IPR016024">
    <property type="entry name" value="ARM-type_fold"/>
</dbReference>
<feature type="region of interest" description="Disordered" evidence="1">
    <location>
        <begin position="2996"/>
        <end position="3040"/>
    </location>
</feature>
<evidence type="ECO:0000259" key="2">
    <source>
        <dbReference type="Pfam" id="PF07539"/>
    </source>
</evidence>
<proteinExistence type="predicted"/>
<feature type="region of interest" description="Disordered" evidence="1">
    <location>
        <begin position="1969"/>
        <end position="2029"/>
    </location>
</feature>
<evidence type="ECO:0000256" key="1">
    <source>
        <dbReference type="SAM" id="MobiDB-lite"/>
    </source>
</evidence>
<dbReference type="InterPro" id="IPR052575">
    <property type="entry name" value="SSU_processome_comp_20"/>
</dbReference>
<feature type="compositionally biased region" description="Basic residues" evidence="1">
    <location>
        <begin position="3000"/>
        <end position="3015"/>
    </location>
</feature>
<dbReference type="InterPro" id="IPR011989">
    <property type="entry name" value="ARM-like"/>
</dbReference>
<feature type="compositionally biased region" description="Basic residues" evidence="1">
    <location>
        <begin position="3023"/>
        <end position="3032"/>
    </location>
</feature>
<feature type="compositionally biased region" description="Acidic residues" evidence="1">
    <location>
        <begin position="1993"/>
        <end position="2003"/>
    </location>
</feature>
<dbReference type="PANTHER" id="PTHR17695:SF11">
    <property type="entry name" value="SMALL SUBUNIT PROCESSOME COMPONENT 20 HOMOLOG"/>
    <property type="match status" value="1"/>
</dbReference>
<dbReference type="Pfam" id="PF07539">
    <property type="entry name" value="UTP20_N"/>
    <property type="match status" value="1"/>
</dbReference>
<feature type="domain" description="U3 small nucleolar RNA-associated protein 20 C-terminal" evidence="4">
    <location>
        <begin position="2653"/>
        <end position="3018"/>
    </location>
</feature>
<dbReference type="SUPFAM" id="SSF48371">
    <property type="entry name" value="ARM repeat"/>
    <property type="match status" value="2"/>
</dbReference>
<dbReference type="Pfam" id="PF20416">
    <property type="entry name" value="UTP20"/>
    <property type="match status" value="1"/>
</dbReference>
<feature type="domain" description="U3 small nucleolar RNA-associated protein 20 N-terminal" evidence="2">
    <location>
        <begin position="1169"/>
        <end position="1797"/>
    </location>
</feature>
<name>A0ABQ9G351_9NEOP</name>